<dbReference type="Proteomes" id="UP001500879">
    <property type="component" value="Unassembled WGS sequence"/>
</dbReference>
<dbReference type="InterPro" id="IPR016039">
    <property type="entry name" value="Thiolase-like"/>
</dbReference>
<dbReference type="SMART" id="SM00825">
    <property type="entry name" value="PKS_KS"/>
    <property type="match status" value="1"/>
</dbReference>
<proteinExistence type="inferred from homology"/>
<evidence type="ECO:0000259" key="4">
    <source>
        <dbReference type="PROSITE" id="PS52004"/>
    </source>
</evidence>
<dbReference type="EMBL" id="BAAABX010000089">
    <property type="protein sequence ID" value="GAA0437374.1"/>
    <property type="molecule type" value="Genomic_DNA"/>
</dbReference>
<evidence type="ECO:0000256" key="2">
    <source>
        <dbReference type="ARBA" id="ARBA00022679"/>
    </source>
</evidence>
<dbReference type="InterPro" id="IPR000794">
    <property type="entry name" value="Beta-ketoacyl_synthase"/>
</dbReference>
<dbReference type="InterPro" id="IPR014030">
    <property type="entry name" value="Ketoacyl_synth_N"/>
</dbReference>
<organism evidence="5 6">
    <name type="scientific">Streptomyces luteireticuli</name>
    <dbReference type="NCBI Taxonomy" id="173858"/>
    <lineage>
        <taxon>Bacteria</taxon>
        <taxon>Bacillati</taxon>
        <taxon>Actinomycetota</taxon>
        <taxon>Actinomycetes</taxon>
        <taxon>Kitasatosporales</taxon>
        <taxon>Streptomycetaceae</taxon>
        <taxon>Streptomyces</taxon>
    </lineage>
</organism>
<comment type="caution">
    <text evidence="5">The sequence shown here is derived from an EMBL/GenBank/DDBJ whole genome shotgun (WGS) entry which is preliminary data.</text>
</comment>
<protein>
    <recommendedName>
        <fullName evidence="4">Ketosynthase family 3 (KS3) domain-containing protein</fullName>
    </recommendedName>
</protein>
<evidence type="ECO:0000313" key="6">
    <source>
        <dbReference type="Proteomes" id="UP001500879"/>
    </source>
</evidence>
<dbReference type="Gene3D" id="3.40.47.10">
    <property type="match status" value="1"/>
</dbReference>
<gene>
    <name evidence="5" type="ORF">GCM10010357_68450</name>
</gene>
<evidence type="ECO:0000256" key="3">
    <source>
        <dbReference type="RuleBase" id="RU003694"/>
    </source>
</evidence>
<dbReference type="PANTHER" id="PTHR11712">
    <property type="entry name" value="POLYKETIDE SYNTHASE-RELATED"/>
    <property type="match status" value="1"/>
</dbReference>
<dbReference type="PANTHER" id="PTHR11712:SF347">
    <property type="entry name" value="BETA KETOACYL-ACYL CARRIER PROTEIN SYNTHASE"/>
    <property type="match status" value="1"/>
</dbReference>
<dbReference type="SUPFAM" id="SSF53901">
    <property type="entry name" value="Thiolase-like"/>
    <property type="match status" value="2"/>
</dbReference>
<evidence type="ECO:0000313" key="5">
    <source>
        <dbReference type="EMBL" id="GAA0437374.1"/>
    </source>
</evidence>
<dbReference type="Pfam" id="PF02801">
    <property type="entry name" value="Ketoacyl-synt_C"/>
    <property type="match status" value="1"/>
</dbReference>
<feature type="domain" description="Ketosynthase family 3 (KS3)" evidence="4">
    <location>
        <begin position="1"/>
        <end position="363"/>
    </location>
</feature>
<accession>A0ABP3J1J9</accession>
<reference evidence="6" key="1">
    <citation type="journal article" date="2019" name="Int. J. Syst. Evol. Microbiol.">
        <title>The Global Catalogue of Microorganisms (GCM) 10K type strain sequencing project: providing services to taxonomists for standard genome sequencing and annotation.</title>
        <authorList>
            <consortium name="The Broad Institute Genomics Platform"/>
            <consortium name="The Broad Institute Genome Sequencing Center for Infectious Disease"/>
            <person name="Wu L."/>
            <person name="Ma J."/>
        </authorList>
    </citation>
    <scope>NUCLEOTIDE SEQUENCE [LARGE SCALE GENOMIC DNA]</scope>
    <source>
        <strain evidence="6">JCM 4788</strain>
    </source>
</reference>
<name>A0ABP3J1J9_9ACTN</name>
<comment type="similarity">
    <text evidence="1 3">Belongs to the thiolase-like superfamily. Beta-ketoacyl-ACP synthases family.</text>
</comment>
<dbReference type="PROSITE" id="PS52004">
    <property type="entry name" value="KS3_2"/>
    <property type="match status" value="1"/>
</dbReference>
<dbReference type="InterPro" id="IPR014031">
    <property type="entry name" value="Ketoacyl_synth_C"/>
</dbReference>
<dbReference type="InterPro" id="IPR020841">
    <property type="entry name" value="PKS_Beta-ketoAc_synthase_dom"/>
</dbReference>
<dbReference type="RefSeq" id="WP_344032747.1">
    <property type="nucleotide sequence ID" value="NZ_BAAABX010000089.1"/>
</dbReference>
<sequence>MNEAVTGWTVTGTGVVTGAGDGTTELFTALCAGRGAPRTIRSFDTSRLRTRHGYEITGRPRRPAAWLCAAVAEALAGAGLSEDLSEVPVLVGSALRDLRGAEQNRPSEPHFGAALRARFGACDTHTFGGACSASLYALALGADLLAARRADTVVVAGVDTVTASMYALLDRAQPAAPREVRPFDRDSGGQLLGDGAAALVLRRPGAGPARAVLRSVGLHCDAGHVTAPSADGLVAAQRRAHAGAGVTAADIGLVHAQGTGSPHNDRAEAEALGRVFGREGGGPLIAAVEGMTGHTSGCSGLLNTVLAVECLRSGRVPPVVGLDKPIAAAEGLRFSVGESADPVYAQVNSFGFGGVNAVAVLGRAA</sequence>
<keyword evidence="2 3" id="KW-0808">Transferase</keyword>
<evidence type="ECO:0000256" key="1">
    <source>
        <dbReference type="ARBA" id="ARBA00008467"/>
    </source>
</evidence>
<dbReference type="Pfam" id="PF00109">
    <property type="entry name" value="ketoacyl-synt"/>
    <property type="match status" value="1"/>
</dbReference>
<keyword evidence="6" id="KW-1185">Reference proteome</keyword>